<comment type="caution">
    <text evidence="2">The sequence shown here is derived from an EMBL/GenBank/DDBJ whole genome shotgun (WGS) entry which is preliminary data.</text>
</comment>
<organism evidence="2 3">
    <name type="scientific">Dictyobacter alpinus</name>
    <dbReference type="NCBI Taxonomy" id="2014873"/>
    <lineage>
        <taxon>Bacteria</taxon>
        <taxon>Bacillati</taxon>
        <taxon>Chloroflexota</taxon>
        <taxon>Ktedonobacteria</taxon>
        <taxon>Ktedonobacterales</taxon>
        <taxon>Dictyobacteraceae</taxon>
        <taxon>Dictyobacter</taxon>
    </lineage>
</organism>
<name>A0A402B0Z2_9CHLR</name>
<protein>
    <recommendedName>
        <fullName evidence="1">BD-FAE-like domain-containing protein</fullName>
    </recommendedName>
</protein>
<dbReference type="Pfam" id="PF20434">
    <property type="entry name" value="BD-FAE"/>
    <property type="match status" value="1"/>
</dbReference>
<accession>A0A402B0Z2</accession>
<gene>
    <name evidence="2" type="ORF">KDA_05050</name>
</gene>
<proteinExistence type="predicted"/>
<evidence type="ECO:0000313" key="3">
    <source>
        <dbReference type="Proteomes" id="UP000287171"/>
    </source>
</evidence>
<sequence length="292" mass="32859">MTQYYPTEEQEIETRQPRPVVYTIPGMEQAKVQANLTYKTVEDIELKLDIYYPANHEKQSLLPAVVLIHGDGPVDFLKNIKDMDQYTSWAKLIAASGLIAVVANHRSTENLNNVVGVANDVDDLITYIREHHKRLHINASRLGIWTCSGGAPFALRAALHETPAFIRAVVCYYGFVELKAYYQGLYGDSNEEQSAHAPEFTEEDFDEFSGSDLLSHRIRNSAPFFIARAGLDYPELNTALDLFIGEALSQNVALTVMNHPSGQHSFDILDSDARTEEIIETTLEFLQTHLLQ</sequence>
<dbReference type="OrthoDB" id="5902829at2"/>
<evidence type="ECO:0000313" key="2">
    <source>
        <dbReference type="EMBL" id="GCE25021.1"/>
    </source>
</evidence>
<keyword evidence="3" id="KW-1185">Reference proteome</keyword>
<reference evidence="3" key="1">
    <citation type="submission" date="2018-12" db="EMBL/GenBank/DDBJ databases">
        <title>Tengunoibacter tsumagoiensis gen. nov., sp. nov., Dictyobacter kobayashii sp. nov., D. alpinus sp. nov., and D. joshuensis sp. nov. and description of Dictyobacteraceae fam. nov. within the order Ktedonobacterales isolated from Tengu-no-mugimeshi.</title>
        <authorList>
            <person name="Wang C.M."/>
            <person name="Zheng Y."/>
            <person name="Sakai Y."/>
            <person name="Toyoda A."/>
            <person name="Minakuchi Y."/>
            <person name="Abe K."/>
            <person name="Yokota A."/>
            <person name="Yabe S."/>
        </authorList>
    </citation>
    <scope>NUCLEOTIDE SEQUENCE [LARGE SCALE GENOMIC DNA]</scope>
    <source>
        <strain evidence="3">Uno16</strain>
    </source>
</reference>
<feature type="domain" description="BD-FAE-like" evidence="1">
    <location>
        <begin position="48"/>
        <end position="162"/>
    </location>
</feature>
<evidence type="ECO:0000259" key="1">
    <source>
        <dbReference type="Pfam" id="PF20434"/>
    </source>
</evidence>
<dbReference type="SUPFAM" id="SSF53474">
    <property type="entry name" value="alpha/beta-Hydrolases"/>
    <property type="match status" value="1"/>
</dbReference>
<dbReference type="InterPro" id="IPR049492">
    <property type="entry name" value="BD-FAE-like_dom"/>
</dbReference>
<dbReference type="Gene3D" id="3.40.50.1820">
    <property type="entry name" value="alpha/beta hydrolase"/>
    <property type="match status" value="1"/>
</dbReference>
<dbReference type="EMBL" id="BIFT01000001">
    <property type="protein sequence ID" value="GCE25021.1"/>
    <property type="molecule type" value="Genomic_DNA"/>
</dbReference>
<dbReference type="RefSeq" id="WP_126625662.1">
    <property type="nucleotide sequence ID" value="NZ_BIFT01000001.1"/>
</dbReference>
<dbReference type="AlphaFoldDB" id="A0A402B0Z2"/>
<dbReference type="InterPro" id="IPR029058">
    <property type="entry name" value="AB_hydrolase_fold"/>
</dbReference>
<dbReference type="Proteomes" id="UP000287171">
    <property type="component" value="Unassembled WGS sequence"/>
</dbReference>